<evidence type="ECO:0000313" key="3">
    <source>
        <dbReference type="EMBL" id="KAL0446766.1"/>
    </source>
</evidence>
<accession>A0AAW2WZK0</accession>
<dbReference type="PANTHER" id="PTHR42946">
    <property type="entry name" value="PHOSPHOHEXOSE MUTASE"/>
    <property type="match status" value="1"/>
</dbReference>
<name>A0AAW2WZK0_9LAMI</name>
<dbReference type="PANTHER" id="PTHR42946:SF2">
    <property type="entry name" value="PHOSPHOGLUCOMUTASE (ALPHA-D-GLUCOSE-1,6-BISPHOSPHATE-DEPENDENT)"/>
    <property type="match status" value="1"/>
</dbReference>
<comment type="cofactor">
    <cofactor evidence="1">
        <name>Mg(2+)</name>
        <dbReference type="ChEBI" id="CHEBI:18420"/>
    </cofactor>
</comment>
<gene>
    <name evidence="3" type="ORF">Slati_1804500</name>
</gene>
<dbReference type="AlphaFoldDB" id="A0AAW2WZK0"/>
<reference evidence="3" key="2">
    <citation type="journal article" date="2024" name="Plant">
        <title>Genomic evolution and insights into agronomic trait innovations of Sesamum species.</title>
        <authorList>
            <person name="Miao H."/>
            <person name="Wang L."/>
            <person name="Qu L."/>
            <person name="Liu H."/>
            <person name="Sun Y."/>
            <person name="Le M."/>
            <person name="Wang Q."/>
            <person name="Wei S."/>
            <person name="Zheng Y."/>
            <person name="Lin W."/>
            <person name="Duan Y."/>
            <person name="Cao H."/>
            <person name="Xiong S."/>
            <person name="Wang X."/>
            <person name="Wei L."/>
            <person name="Li C."/>
            <person name="Ma Q."/>
            <person name="Ju M."/>
            <person name="Zhao R."/>
            <person name="Li G."/>
            <person name="Mu C."/>
            <person name="Tian Q."/>
            <person name="Mei H."/>
            <person name="Zhang T."/>
            <person name="Gao T."/>
            <person name="Zhang H."/>
        </authorList>
    </citation>
    <scope>NUCLEOTIDE SEQUENCE</scope>
    <source>
        <strain evidence="3">KEN1</strain>
    </source>
</reference>
<comment type="caution">
    <text evidence="3">The sequence shown here is derived from an EMBL/GenBank/DDBJ whole genome shotgun (WGS) entry which is preliminary data.</text>
</comment>
<protein>
    <submittedName>
        <fullName evidence="3">Uncharacterized protein</fullName>
    </submittedName>
</protein>
<proteinExistence type="predicted"/>
<dbReference type="GO" id="GO:0004615">
    <property type="term" value="F:phosphomannomutase activity"/>
    <property type="evidence" value="ECO:0007669"/>
    <property type="project" value="TreeGrafter"/>
</dbReference>
<organism evidence="3">
    <name type="scientific">Sesamum latifolium</name>
    <dbReference type="NCBI Taxonomy" id="2727402"/>
    <lineage>
        <taxon>Eukaryota</taxon>
        <taxon>Viridiplantae</taxon>
        <taxon>Streptophyta</taxon>
        <taxon>Embryophyta</taxon>
        <taxon>Tracheophyta</taxon>
        <taxon>Spermatophyta</taxon>
        <taxon>Magnoliopsida</taxon>
        <taxon>eudicotyledons</taxon>
        <taxon>Gunneridae</taxon>
        <taxon>Pentapetalae</taxon>
        <taxon>asterids</taxon>
        <taxon>lamiids</taxon>
        <taxon>Lamiales</taxon>
        <taxon>Pedaliaceae</taxon>
        <taxon>Sesamum</taxon>
    </lineage>
</organism>
<evidence type="ECO:0000256" key="2">
    <source>
        <dbReference type="ARBA" id="ARBA00022553"/>
    </source>
</evidence>
<dbReference type="InterPro" id="IPR050060">
    <property type="entry name" value="Phosphoglucosamine_mutase"/>
</dbReference>
<keyword evidence="2" id="KW-0597">Phosphoprotein</keyword>
<sequence>MALTRFITDRGGHHCLYRVGYRNVIDKGVQLNKDGIETHLMMEHSDMVPSKRITFLMMVVKLIVEMVRMKLEGSEEGIGSLIRDLDEPLESVELRMNILSGPRFAKTKGIQAIKEFRNYIEGQSVRGRTWRTWVDTPEAD</sequence>
<evidence type="ECO:0000256" key="1">
    <source>
        <dbReference type="ARBA" id="ARBA00001946"/>
    </source>
</evidence>
<dbReference type="EMBL" id="JACGWN010000006">
    <property type="protein sequence ID" value="KAL0446766.1"/>
    <property type="molecule type" value="Genomic_DNA"/>
</dbReference>
<dbReference type="GO" id="GO:0009570">
    <property type="term" value="C:chloroplast stroma"/>
    <property type="evidence" value="ECO:0007669"/>
    <property type="project" value="TreeGrafter"/>
</dbReference>
<reference evidence="3" key="1">
    <citation type="submission" date="2020-06" db="EMBL/GenBank/DDBJ databases">
        <authorList>
            <person name="Li T."/>
            <person name="Hu X."/>
            <person name="Zhang T."/>
            <person name="Song X."/>
            <person name="Zhang H."/>
            <person name="Dai N."/>
            <person name="Sheng W."/>
            <person name="Hou X."/>
            <person name="Wei L."/>
        </authorList>
    </citation>
    <scope>NUCLEOTIDE SEQUENCE</scope>
    <source>
        <strain evidence="3">KEN1</strain>
        <tissue evidence="3">Leaf</tissue>
    </source>
</reference>